<evidence type="ECO:0000313" key="2">
    <source>
        <dbReference type="EMBL" id="MCI44868.1"/>
    </source>
</evidence>
<feature type="transmembrane region" description="Helical" evidence="1">
    <location>
        <begin position="31"/>
        <end position="53"/>
    </location>
</feature>
<keyword evidence="3" id="KW-1185">Reference proteome</keyword>
<sequence>QISDDAVRIGCIFPFLLIRFTTEHQYLSPELFAATTLALYAAAFVMLVLVFFVPEVEFRAPPWLLLVPTSDRGFFLSRFGLISEM</sequence>
<proteinExistence type="predicted"/>
<keyword evidence="1" id="KW-1133">Transmembrane helix</keyword>
<comment type="caution">
    <text evidence="2">The sequence shown here is derived from an EMBL/GenBank/DDBJ whole genome shotgun (WGS) entry which is preliminary data.</text>
</comment>
<dbReference type="Proteomes" id="UP000265520">
    <property type="component" value="Unassembled WGS sequence"/>
</dbReference>
<reference evidence="2 3" key="1">
    <citation type="journal article" date="2018" name="Front. Plant Sci.">
        <title>Red Clover (Trifolium pratense) and Zigzag Clover (T. medium) - A Picture of Genomic Similarities and Differences.</title>
        <authorList>
            <person name="Dluhosova J."/>
            <person name="Istvanek J."/>
            <person name="Nedelnik J."/>
            <person name="Repkova J."/>
        </authorList>
    </citation>
    <scope>NUCLEOTIDE SEQUENCE [LARGE SCALE GENOMIC DNA]</scope>
    <source>
        <strain evidence="3">cv. 10/8</strain>
        <tissue evidence="2">Leaf</tissue>
    </source>
</reference>
<keyword evidence="1" id="KW-0812">Transmembrane</keyword>
<evidence type="ECO:0000313" key="3">
    <source>
        <dbReference type="Proteomes" id="UP000265520"/>
    </source>
</evidence>
<keyword evidence="1" id="KW-0472">Membrane</keyword>
<feature type="non-terminal residue" evidence="2">
    <location>
        <position position="1"/>
    </location>
</feature>
<protein>
    <submittedName>
        <fullName evidence="2">Uncharacterized protein</fullName>
    </submittedName>
</protein>
<dbReference type="AlphaFoldDB" id="A0A392S7R8"/>
<name>A0A392S7R8_9FABA</name>
<evidence type="ECO:0000256" key="1">
    <source>
        <dbReference type="SAM" id="Phobius"/>
    </source>
</evidence>
<dbReference type="EMBL" id="LXQA010336334">
    <property type="protein sequence ID" value="MCI44868.1"/>
    <property type="molecule type" value="Genomic_DNA"/>
</dbReference>
<accession>A0A392S7R8</accession>
<organism evidence="2 3">
    <name type="scientific">Trifolium medium</name>
    <dbReference type="NCBI Taxonomy" id="97028"/>
    <lineage>
        <taxon>Eukaryota</taxon>
        <taxon>Viridiplantae</taxon>
        <taxon>Streptophyta</taxon>
        <taxon>Embryophyta</taxon>
        <taxon>Tracheophyta</taxon>
        <taxon>Spermatophyta</taxon>
        <taxon>Magnoliopsida</taxon>
        <taxon>eudicotyledons</taxon>
        <taxon>Gunneridae</taxon>
        <taxon>Pentapetalae</taxon>
        <taxon>rosids</taxon>
        <taxon>fabids</taxon>
        <taxon>Fabales</taxon>
        <taxon>Fabaceae</taxon>
        <taxon>Papilionoideae</taxon>
        <taxon>50 kb inversion clade</taxon>
        <taxon>NPAAA clade</taxon>
        <taxon>Hologalegina</taxon>
        <taxon>IRL clade</taxon>
        <taxon>Trifolieae</taxon>
        <taxon>Trifolium</taxon>
    </lineage>
</organism>